<dbReference type="AlphaFoldDB" id="A0A1M6APH4"/>
<organism evidence="2 3">
    <name type="scientific">Muricoccus roseus</name>
    <dbReference type="NCBI Taxonomy" id="198092"/>
    <lineage>
        <taxon>Bacteria</taxon>
        <taxon>Pseudomonadati</taxon>
        <taxon>Pseudomonadota</taxon>
        <taxon>Alphaproteobacteria</taxon>
        <taxon>Acetobacterales</taxon>
        <taxon>Roseomonadaceae</taxon>
        <taxon>Muricoccus</taxon>
    </lineage>
</organism>
<gene>
    <name evidence="2" type="ORF">SAMN02745194_00206</name>
</gene>
<dbReference type="InterPro" id="IPR043129">
    <property type="entry name" value="ATPase_NBD"/>
</dbReference>
<keyword evidence="3" id="KW-1185">Reference proteome</keyword>
<proteinExistence type="inferred from homology"/>
<evidence type="ECO:0000313" key="2">
    <source>
        <dbReference type="EMBL" id="SHI38400.1"/>
    </source>
</evidence>
<protein>
    <submittedName>
        <fullName evidence="2">ROK family protein</fullName>
    </submittedName>
</protein>
<evidence type="ECO:0000256" key="1">
    <source>
        <dbReference type="ARBA" id="ARBA00006479"/>
    </source>
</evidence>
<dbReference type="Proteomes" id="UP000184387">
    <property type="component" value="Unassembled WGS sequence"/>
</dbReference>
<dbReference type="STRING" id="198092.SAMN02745194_00206"/>
<dbReference type="OrthoDB" id="7903685at2"/>
<dbReference type="PANTHER" id="PTHR18964">
    <property type="entry name" value="ROK (REPRESSOR, ORF, KINASE) FAMILY"/>
    <property type="match status" value="1"/>
</dbReference>
<dbReference type="Pfam" id="PF00480">
    <property type="entry name" value="ROK"/>
    <property type="match status" value="1"/>
</dbReference>
<dbReference type="RefSeq" id="WP_073130412.1">
    <property type="nucleotide sequence ID" value="NZ_FQZF01000002.1"/>
</dbReference>
<dbReference type="EMBL" id="FQZF01000002">
    <property type="protein sequence ID" value="SHI38400.1"/>
    <property type="molecule type" value="Genomic_DNA"/>
</dbReference>
<dbReference type="CDD" id="cd23763">
    <property type="entry name" value="ASKHA_ATPase_ROK"/>
    <property type="match status" value="1"/>
</dbReference>
<sequence length="353" mass="38053">MPDQAVAPPVAGHGASKLTSVVVDAYNAELRDKEGFIGDRASKRAFRAILDEWRERLHKLGDEDPLGDMETDEVSNRRLEKLLHDERPEAAALIHGVVEEFAQELCGVTRRFLRLKGWKDTQRIAVGGGMSGSRVGKLAIGRASLLLKADGQGVELVPITHEPDEAALIGAAHLAPSWIFAGHDSLLAVDIGGTNIRAGLVELNLKKARDLSEARVVGLEVWRHSADEPTREEAVERLGTMLRGMVALAEAKKRALAPFIGIGCPGIIEEDGSIDRGGQNLPGNWESSRFNLPRAIAGAVPEIGGHGTVVLMHNDAVLQGLSEIPNMQDVERWGVLTIGTGLGNARFTNRRGD</sequence>
<dbReference type="SUPFAM" id="SSF53067">
    <property type="entry name" value="Actin-like ATPase domain"/>
    <property type="match status" value="1"/>
</dbReference>
<evidence type="ECO:0000313" key="3">
    <source>
        <dbReference type="Proteomes" id="UP000184387"/>
    </source>
</evidence>
<dbReference type="Gene3D" id="3.30.420.40">
    <property type="match status" value="1"/>
</dbReference>
<name>A0A1M6APH4_9PROT</name>
<comment type="similarity">
    <text evidence="1">Belongs to the ROK (NagC/XylR) family.</text>
</comment>
<dbReference type="PANTHER" id="PTHR18964:SF149">
    <property type="entry name" value="BIFUNCTIONAL UDP-N-ACETYLGLUCOSAMINE 2-EPIMERASE_N-ACETYLMANNOSAMINE KINASE"/>
    <property type="match status" value="1"/>
</dbReference>
<dbReference type="InterPro" id="IPR000600">
    <property type="entry name" value="ROK"/>
</dbReference>
<accession>A0A1M6APH4</accession>
<reference evidence="2 3" key="1">
    <citation type="submission" date="2016-11" db="EMBL/GenBank/DDBJ databases">
        <authorList>
            <person name="Jaros S."/>
            <person name="Januszkiewicz K."/>
            <person name="Wedrychowicz H."/>
        </authorList>
    </citation>
    <scope>NUCLEOTIDE SEQUENCE [LARGE SCALE GENOMIC DNA]</scope>
    <source>
        <strain evidence="2 3">DSM 14916</strain>
    </source>
</reference>